<keyword evidence="2" id="KW-0812">Transmembrane</keyword>
<proteinExistence type="predicted"/>
<dbReference type="PANTHER" id="PTHR34473">
    <property type="entry name" value="UPF0699 TRANSMEMBRANE PROTEIN YDBS"/>
    <property type="match status" value="1"/>
</dbReference>
<organism evidence="4 5">
    <name type="scientific">Enorma phocaeensis</name>
    <dbReference type="NCBI Taxonomy" id="1871019"/>
    <lineage>
        <taxon>Bacteria</taxon>
        <taxon>Bacillati</taxon>
        <taxon>Actinomycetota</taxon>
        <taxon>Coriobacteriia</taxon>
        <taxon>Coriobacteriales</taxon>
        <taxon>Coriobacteriaceae</taxon>
        <taxon>Enorma</taxon>
    </lineage>
</organism>
<feature type="domain" description="YdbS-like PH" evidence="3">
    <location>
        <begin position="387"/>
        <end position="465"/>
    </location>
</feature>
<reference evidence="5" key="1">
    <citation type="submission" date="2023-06" db="EMBL/GenBank/DDBJ databases">
        <title>Identification and characterization of horizontal gene transfer across gut microbiota members of farm animals based on homology search.</title>
        <authorList>
            <person name="Zeman M."/>
            <person name="Kubasova T."/>
            <person name="Jahodarova E."/>
            <person name="Nykrynova M."/>
            <person name="Rychlik I."/>
        </authorList>
    </citation>
    <scope>NUCLEOTIDE SEQUENCE [LARGE SCALE GENOMIC DNA]</scope>
    <source>
        <strain evidence="5">154_Feed</strain>
    </source>
</reference>
<evidence type="ECO:0000256" key="2">
    <source>
        <dbReference type="SAM" id="Phobius"/>
    </source>
</evidence>
<keyword evidence="2" id="KW-1133">Transmembrane helix</keyword>
<feature type="transmembrane region" description="Helical" evidence="2">
    <location>
        <begin position="136"/>
        <end position="155"/>
    </location>
</feature>
<evidence type="ECO:0000313" key="4">
    <source>
        <dbReference type="EMBL" id="MDM8275462.1"/>
    </source>
</evidence>
<feature type="compositionally biased region" description="Low complexity" evidence="1">
    <location>
        <begin position="13"/>
        <end position="30"/>
    </location>
</feature>
<keyword evidence="2" id="KW-0472">Membrane</keyword>
<evidence type="ECO:0000313" key="5">
    <source>
        <dbReference type="Proteomes" id="UP001529421"/>
    </source>
</evidence>
<dbReference type="Proteomes" id="UP001529421">
    <property type="component" value="Unassembled WGS sequence"/>
</dbReference>
<evidence type="ECO:0000259" key="3">
    <source>
        <dbReference type="Pfam" id="PF03703"/>
    </source>
</evidence>
<gene>
    <name evidence="4" type="ORF">QUW28_08180</name>
</gene>
<dbReference type="EMBL" id="JAUDDZ010000012">
    <property type="protein sequence ID" value="MDM8275462.1"/>
    <property type="molecule type" value="Genomic_DNA"/>
</dbReference>
<feature type="transmembrane region" description="Helical" evidence="2">
    <location>
        <begin position="523"/>
        <end position="547"/>
    </location>
</feature>
<dbReference type="Pfam" id="PF03703">
    <property type="entry name" value="bPH_2"/>
    <property type="match status" value="3"/>
</dbReference>
<name>A0ABT7VC78_9ACTN</name>
<dbReference type="RefSeq" id="WP_289545516.1">
    <property type="nucleotide sequence ID" value="NZ_JAUDDZ010000012.1"/>
</dbReference>
<keyword evidence="5" id="KW-1185">Reference proteome</keyword>
<feature type="transmembrane region" description="Helical" evidence="2">
    <location>
        <begin position="500"/>
        <end position="517"/>
    </location>
</feature>
<dbReference type="InterPro" id="IPR005182">
    <property type="entry name" value="YdbS-like_PH"/>
</dbReference>
<evidence type="ECO:0000256" key="1">
    <source>
        <dbReference type="SAM" id="MobiDB-lite"/>
    </source>
</evidence>
<protein>
    <submittedName>
        <fullName evidence="4">PH domain-containing protein</fullName>
    </submittedName>
</protein>
<sequence length="637" mass="65599">MGAADEKVEDGKPGASAGPAAPDVADATAPDSERASAEAVADGVGQASSDAPEAGALADPARDVTLEGLELEAERLTNPKRSLFEQTDPTLAGVHRGSALSLITGAASGLGVAFGVSLVAVARMLAGGGIEEVPEVIAIAAAIIAVNMLGAVVAWRTRTWELTEAGIMLRSGVVNARQLQVPYEHIHSVNMSSGMVERVLGLMTLDLDTGAADSEGEATCIKGLQAGMAHALREELFRRKAAVLEGGAADAEAPAEAAAIENGPADASRPLAEGVASSGAGSDAASAPVPDARYALTGGQLIMAALSEVRVVAQAAAFLILIVQALNFLQESQLVNLSEAAGGVAALPMSLLVGAAVLLLALAFVVGFAASFVISLVGFAGYRAERAGGRISVERGLLSHTSHTVALERIQAIDIRQGLIRQLMGYAEVRASVVGSIGSSEESSTSDGVVLHPFIRLSEVDAFLEAMAPEFAGAPAASSLVRLPPAAARRLVFRTCLKELLLLGALVGAGLLAGHVLPDGEAWGLLLIVLDVLLAAVGATLGVRMALHAVFRYRGSRIGHDRKRLALVSGGVLRRTQIVPRTRIQHATVSTTPFQRRLKLATFATLTAASGDIALRDLAASDAEELLAWIRPARAER</sequence>
<dbReference type="PANTHER" id="PTHR34473:SF2">
    <property type="entry name" value="UPF0699 TRANSMEMBRANE PROTEIN YDBT"/>
    <property type="match status" value="1"/>
</dbReference>
<accession>A0ABT7VC78</accession>
<feature type="region of interest" description="Disordered" evidence="1">
    <location>
        <begin position="1"/>
        <end position="59"/>
    </location>
</feature>
<comment type="caution">
    <text evidence="4">The sequence shown here is derived from an EMBL/GenBank/DDBJ whole genome shotgun (WGS) entry which is preliminary data.</text>
</comment>
<feature type="compositionally biased region" description="Basic and acidic residues" evidence="1">
    <location>
        <begin position="1"/>
        <end position="12"/>
    </location>
</feature>
<feature type="transmembrane region" description="Helical" evidence="2">
    <location>
        <begin position="99"/>
        <end position="124"/>
    </location>
</feature>
<feature type="domain" description="YdbS-like PH" evidence="3">
    <location>
        <begin position="155"/>
        <end position="234"/>
    </location>
</feature>
<feature type="domain" description="YdbS-like PH" evidence="3">
    <location>
        <begin position="560"/>
        <end position="630"/>
    </location>
</feature>
<feature type="transmembrane region" description="Helical" evidence="2">
    <location>
        <begin position="311"/>
        <end position="329"/>
    </location>
</feature>
<feature type="transmembrane region" description="Helical" evidence="2">
    <location>
        <begin position="349"/>
        <end position="382"/>
    </location>
</feature>